<sequence length="217" mass="23103">MHAKYPELHRQQRYVFLLHRTANLPDGEHTYQVVEYALLPERHDDSSSSSESRLLQFLLHTRGLSAEPLLCFNSPTTIAAAAAAAAATAPSISLRTRLSKVLSEPPFITTVSVAGQPQAAFPSTPTTPTPILPSPTLPYRPTPSLSSDVCTAASSQPPEPTTKSPTPSPTIPFHLVSPTPKPTPTFPTQPTTPGTPQPPTPTPTKQVPQATPATAKP</sequence>
<feature type="compositionally biased region" description="Pro residues" evidence="1">
    <location>
        <begin position="193"/>
        <end position="202"/>
    </location>
</feature>
<evidence type="ECO:0000313" key="2">
    <source>
        <dbReference type="EMBL" id="WIA19046.1"/>
    </source>
</evidence>
<feature type="compositionally biased region" description="Polar residues" evidence="1">
    <location>
        <begin position="143"/>
        <end position="153"/>
    </location>
</feature>
<name>A0ABY8UC61_TETOB</name>
<protein>
    <submittedName>
        <fullName evidence="2">Uncharacterized protein</fullName>
    </submittedName>
</protein>
<proteinExistence type="predicted"/>
<dbReference type="EMBL" id="CP126217">
    <property type="protein sequence ID" value="WIA19046.1"/>
    <property type="molecule type" value="Genomic_DNA"/>
</dbReference>
<feature type="region of interest" description="Disordered" evidence="1">
    <location>
        <begin position="118"/>
        <end position="217"/>
    </location>
</feature>
<feature type="compositionally biased region" description="Pro residues" evidence="1">
    <location>
        <begin position="125"/>
        <end position="141"/>
    </location>
</feature>
<feature type="compositionally biased region" description="Low complexity" evidence="1">
    <location>
        <begin position="203"/>
        <end position="217"/>
    </location>
</feature>
<organism evidence="2 3">
    <name type="scientific">Tetradesmus obliquus</name>
    <name type="common">Green alga</name>
    <name type="synonym">Acutodesmus obliquus</name>
    <dbReference type="NCBI Taxonomy" id="3088"/>
    <lineage>
        <taxon>Eukaryota</taxon>
        <taxon>Viridiplantae</taxon>
        <taxon>Chlorophyta</taxon>
        <taxon>core chlorophytes</taxon>
        <taxon>Chlorophyceae</taxon>
        <taxon>CS clade</taxon>
        <taxon>Sphaeropleales</taxon>
        <taxon>Scenedesmaceae</taxon>
        <taxon>Tetradesmus</taxon>
    </lineage>
</organism>
<evidence type="ECO:0000256" key="1">
    <source>
        <dbReference type="SAM" id="MobiDB-lite"/>
    </source>
</evidence>
<dbReference type="PRINTS" id="PR01217">
    <property type="entry name" value="PRICHEXTENSN"/>
</dbReference>
<keyword evidence="3" id="KW-1185">Reference proteome</keyword>
<gene>
    <name evidence="2" type="ORF">OEZ85_003703</name>
</gene>
<evidence type="ECO:0000313" key="3">
    <source>
        <dbReference type="Proteomes" id="UP001244341"/>
    </source>
</evidence>
<accession>A0ABY8UC61</accession>
<reference evidence="2 3" key="1">
    <citation type="submission" date="2023-05" db="EMBL/GenBank/DDBJ databases">
        <title>A 100% complete, gapless, phased diploid assembly of the Scenedesmus obliquus UTEX 3031 genome.</title>
        <authorList>
            <person name="Biondi T.C."/>
            <person name="Hanschen E.R."/>
            <person name="Kwon T."/>
            <person name="Eng W."/>
            <person name="Kruse C.P.S."/>
            <person name="Koehler S.I."/>
            <person name="Kunde Y."/>
            <person name="Gleasner C.D."/>
            <person name="You Mak K.T."/>
            <person name="Polle J."/>
            <person name="Hovde B.T."/>
            <person name="Starkenburg S.R."/>
        </authorList>
    </citation>
    <scope>NUCLEOTIDE SEQUENCE [LARGE SCALE GENOMIC DNA]</scope>
    <source>
        <strain evidence="2 3">DOE0152z</strain>
    </source>
</reference>
<dbReference type="Proteomes" id="UP001244341">
    <property type="component" value="Chromosome 10b"/>
</dbReference>